<keyword evidence="2" id="KW-1133">Transmembrane helix</keyword>
<dbReference type="Gene3D" id="1.20.1250.20">
    <property type="entry name" value="MFS general substrate transporter like domains"/>
    <property type="match status" value="1"/>
</dbReference>
<accession>A0A0V1PRS0</accession>
<feature type="transmembrane region" description="Helical" evidence="2">
    <location>
        <begin position="156"/>
        <end position="177"/>
    </location>
</feature>
<keyword evidence="2" id="KW-0812">Transmembrane</keyword>
<dbReference type="PANTHER" id="PTHR23520">
    <property type="entry name" value="TRANSPORTER, PUTATIVE (AFU_ORTHOLOGUE AFUA_3G04000)-RELATED"/>
    <property type="match status" value="1"/>
</dbReference>
<dbReference type="RefSeq" id="XP_015465023.1">
    <property type="nucleotide sequence ID" value="XM_015614152.1"/>
</dbReference>
<feature type="transmembrane region" description="Helical" evidence="2">
    <location>
        <begin position="55"/>
        <end position="88"/>
    </location>
</feature>
<dbReference type="EMBL" id="LMYN01000193">
    <property type="protein sequence ID" value="KRZ98920.1"/>
    <property type="molecule type" value="Genomic_DNA"/>
</dbReference>
<keyword evidence="5" id="KW-1185">Reference proteome</keyword>
<keyword evidence="2" id="KW-0472">Membrane</keyword>
<dbReference type="Proteomes" id="UP000054251">
    <property type="component" value="Unassembled WGS sequence"/>
</dbReference>
<dbReference type="Pfam" id="PF07690">
    <property type="entry name" value="MFS_1"/>
    <property type="match status" value="2"/>
</dbReference>
<dbReference type="GO" id="GO:0000329">
    <property type="term" value="C:fungal-type vacuole membrane"/>
    <property type="evidence" value="ECO:0007669"/>
    <property type="project" value="TreeGrafter"/>
</dbReference>
<dbReference type="InterPro" id="IPR011701">
    <property type="entry name" value="MFS"/>
</dbReference>
<feature type="transmembrane region" description="Helical" evidence="2">
    <location>
        <begin position="25"/>
        <end position="43"/>
    </location>
</feature>
<evidence type="ECO:0000259" key="3">
    <source>
        <dbReference type="PROSITE" id="PS50850"/>
    </source>
</evidence>
<comment type="caution">
    <text evidence="4">The sequence shown here is derived from an EMBL/GenBank/DDBJ whole genome shotgun (WGS) entry which is preliminary data.</text>
</comment>
<dbReference type="InterPro" id="IPR020846">
    <property type="entry name" value="MFS_dom"/>
</dbReference>
<feature type="transmembrane region" description="Helical" evidence="2">
    <location>
        <begin position="386"/>
        <end position="410"/>
    </location>
</feature>
<dbReference type="GO" id="GO:0022857">
    <property type="term" value="F:transmembrane transporter activity"/>
    <property type="evidence" value="ECO:0007669"/>
    <property type="project" value="InterPro"/>
</dbReference>
<dbReference type="SUPFAM" id="SSF103473">
    <property type="entry name" value="MFS general substrate transporter"/>
    <property type="match status" value="1"/>
</dbReference>
<feature type="transmembrane region" description="Helical" evidence="2">
    <location>
        <begin position="301"/>
        <end position="323"/>
    </location>
</feature>
<evidence type="ECO:0000256" key="2">
    <source>
        <dbReference type="SAM" id="Phobius"/>
    </source>
</evidence>
<proteinExistence type="predicted"/>
<protein>
    <recommendedName>
        <fullName evidence="3">Major facilitator superfamily (MFS) profile domain-containing protein</fullName>
    </recommendedName>
</protein>
<gene>
    <name evidence="4" type="ORF">AC631_05323</name>
</gene>
<organism evidence="4 5">
    <name type="scientific">Debaryomyces fabryi</name>
    <dbReference type="NCBI Taxonomy" id="58627"/>
    <lineage>
        <taxon>Eukaryota</taxon>
        <taxon>Fungi</taxon>
        <taxon>Dikarya</taxon>
        <taxon>Ascomycota</taxon>
        <taxon>Saccharomycotina</taxon>
        <taxon>Pichiomycetes</taxon>
        <taxon>Debaryomycetaceae</taxon>
        <taxon>Debaryomyces</taxon>
    </lineage>
</organism>
<feature type="transmembrane region" description="Helical" evidence="2">
    <location>
        <begin position="119"/>
        <end position="144"/>
    </location>
</feature>
<sequence>MASYGLTNQVLTLYLEALNISETKIGLFMTLTLVGDTIISYFLTWYADHIGRRLVMIIGTLMMITSGLTFAFCSNFIILLIAAIFGVISPSGDETGPFKSVEEASIAHLTPHNHRPEIFAFHGLFATAGAALGALFCGIIVDHLHLNLEWSIENSYRFIFIVYAGIAVVKFVFMIFLTEKCEVYYDDEELSDDSTEESSLLNENDYSEDSSNLIRTSNGKLKFSGLSPQTKHYLSRLLVIFMLDSLGYGFMPSSWVVYYFKKAFKVTATGLGVLFFLTNSIDSVSSLPSAYFAKILGPVKAILFTQAPSAIFFILIAFMNRFIPASGCLLLYFATSTMDVVPRQVLLTSIMPNNELTKVMGIVNIGKTFARCIGPIFTGKLAEKKLLHYAFVINGSCVLLADLILATNFLHLDEEILKKQKIDYNIQ</sequence>
<evidence type="ECO:0000313" key="4">
    <source>
        <dbReference type="EMBL" id="KRZ98920.1"/>
    </source>
</evidence>
<name>A0A0V1PRS0_9ASCO</name>
<dbReference type="PANTHER" id="PTHR23520:SF2">
    <property type="entry name" value="ABR173CP"/>
    <property type="match status" value="1"/>
</dbReference>
<dbReference type="PROSITE" id="PS50850">
    <property type="entry name" value="MFS"/>
    <property type="match status" value="1"/>
</dbReference>
<reference evidence="4 5" key="1">
    <citation type="submission" date="2015-11" db="EMBL/GenBank/DDBJ databases">
        <title>The genome of Debaryomyces fabryi.</title>
        <authorList>
            <person name="Tafer H."/>
            <person name="Lopandic K."/>
        </authorList>
    </citation>
    <scope>NUCLEOTIDE SEQUENCE [LARGE SCALE GENOMIC DNA]</scope>
    <source>
        <strain evidence="4 5">CBS 789</strain>
    </source>
</reference>
<dbReference type="InterPro" id="IPR036259">
    <property type="entry name" value="MFS_trans_sf"/>
</dbReference>
<evidence type="ECO:0000313" key="5">
    <source>
        <dbReference type="Proteomes" id="UP000054251"/>
    </source>
</evidence>
<feature type="transmembrane region" description="Helical" evidence="2">
    <location>
        <begin position="233"/>
        <end position="251"/>
    </location>
</feature>
<dbReference type="OrthoDB" id="10027823at2759"/>
<feature type="domain" description="Major facilitator superfamily (MFS) profile" evidence="3">
    <location>
        <begin position="1"/>
        <end position="413"/>
    </location>
</feature>
<dbReference type="GeneID" id="26842332"/>
<comment type="subcellular location">
    <subcellularLocation>
        <location evidence="1">Membrane</location>
        <topology evidence="1">Multi-pass membrane protein</topology>
    </subcellularLocation>
</comment>
<dbReference type="AlphaFoldDB" id="A0A0V1PRS0"/>
<evidence type="ECO:0000256" key="1">
    <source>
        <dbReference type="ARBA" id="ARBA00004141"/>
    </source>
</evidence>